<organism evidence="2 3">
    <name type="scientific">Trematosphaeria pertusa</name>
    <dbReference type="NCBI Taxonomy" id="390896"/>
    <lineage>
        <taxon>Eukaryota</taxon>
        <taxon>Fungi</taxon>
        <taxon>Dikarya</taxon>
        <taxon>Ascomycota</taxon>
        <taxon>Pezizomycotina</taxon>
        <taxon>Dothideomycetes</taxon>
        <taxon>Pleosporomycetidae</taxon>
        <taxon>Pleosporales</taxon>
        <taxon>Massarineae</taxon>
        <taxon>Trematosphaeriaceae</taxon>
        <taxon>Trematosphaeria</taxon>
    </lineage>
</organism>
<feature type="region of interest" description="Disordered" evidence="1">
    <location>
        <begin position="39"/>
        <end position="61"/>
    </location>
</feature>
<dbReference type="OrthoDB" id="5346621at2759"/>
<proteinExistence type="predicted"/>
<reference evidence="2" key="1">
    <citation type="journal article" date="2020" name="Stud. Mycol.">
        <title>101 Dothideomycetes genomes: a test case for predicting lifestyles and emergence of pathogens.</title>
        <authorList>
            <person name="Haridas S."/>
            <person name="Albert R."/>
            <person name="Binder M."/>
            <person name="Bloem J."/>
            <person name="Labutti K."/>
            <person name="Salamov A."/>
            <person name="Andreopoulos B."/>
            <person name="Baker S."/>
            <person name="Barry K."/>
            <person name="Bills G."/>
            <person name="Bluhm B."/>
            <person name="Cannon C."/>
            <person name="Castanera R."/>
            <person name="Culley D."/>
            <person name="Daum C."/>
            <person name="Ezra D."/>
            <person name="Gonzalez J."/>
            <person name="Henrissat B."/>
            <person name="Kuo A."/>
            <person name="Liang C."/>
            <person name="Lipzen A."/>
            <person name="Lutzoni F."/>
            <person name="Magnuson J."/>
            <person name="Mondo S."/>
            <person name="Nolan M."/>
            <person name="Ohm R."/>
            <person name="Pangilinan J."/>
            <person name="Park H.-J."/>
            <person name="Ramirez L."/>
            <person name="Alfaro M."/>
            <person name="Sun H."/>
            <person name="Tritt A."/>
            <person name="Yoshinaga Y."/>
            <person name="Zwiers L.-H."/>
            <person name="Turgeon B."/>
            <person name="Goodwin S."/>
            <person name="Spatafora J."/>
            <person name="Crous P."/>
            <person name="Grigoriev I."/>
        </authorList>
    </citation>
    <scope>NUCLEOTIDE SEQUENCE</scope>
    <source>
        <strain evidence="2">CBS 122368</strain>
    </source>
</reference>
<evidence type="ECO:0000313" key="2">
    <source>
        <dbReference type="EMBL" id="KAF2241436.1"/>
    </source>
</evidence>
<accession>A0A6A6HTJ1</accession>
<feature type="compositionally biased region" description="Low complexity" evidence="1">
    <location>
        <begin position="43"/>
        <end position="61"/>
    </location>
</feature>
<gene>
    <name evidence="2" type="ORF">BU26DRAFT_525260</name>
</gene>
<dbReference type="GeneID" id="54583796"/>
<dbReference type="EMBL" id="ML987212">
    <property type="protein sequence ID" value="KAF2241436.1"/>
    <property type="molecule type" value="Genomic_DNA"/>
</dbReference>
<protein>
    <submittedName>
        <fullName evidence="2">Uncharacterized protein</fullName>
    </submittedName>
</protein>
<sequence length="103" mass="11819">MHVSGVIYTKSQNRLTSFHAYPNGLVKFSKSRYEEVLVPSGDQSSSSQSAQAAPATQTAPSLTWRVENNVPEYWDGAQWVAAQYFHEHGKWMYYYGNQWYVYG</sequence>
<name>A0A6A6HTJ1_9PLEO</name>
<dbReference type="AlphaFoldDB" id="A0A6A6HTJ1"/>
<evidence type="ECO:0000313" key="3">
    <source>
        <dbReference type="Proteomes" id="UP000800094"/>
    </source>
</evidence>
<dbReference type="RefSeq" id="XP_033676440.1">
    <property type="nucleotide sequence ID" value="XM_033830466.1"/>
</dbReference>
<keyword evidence="3" id="KW-1185">Reference proteome</keyword>
<dbReference type="Proteomes" id="UP000800094">
    <property type="component" value="Unassembled WGS sequence"/>
</dbReference>
<evidence type="ECO:0000256" key="1">
    <source>
        <dbReference type="SAM" id="MobiDB-lite"/>
    </source>
</evidence>